<keyword evidence="2" id="KW-0378">Hydrolase</keyword>
<dbReference type="PANTHER" id="PTHR35400">
    <property type="entry name" value="SLR1083 PROTEIN"/>
    <property type="match status" value="1"/>
</dbReference>
<feature type="domain" description="Putative restriction endonuclease" evidence="1">
    <location>
        <begin position="26"/>
        <end position="190"/>
    </location>
</feature>
<keyword evidence="3" id="KW-1185">Reference proteome</keyword>
<sequence>MTVMAERPTTHGTEPHSFEDLLRTLDELNVPDGYKAEIIRGNIVVSPWQKAYYLRAMDLICDRVRPYLPEGHRISGLPALYVFREGERAYGPDVHAAHESARESTSYHLDGEALSFVAELTSTSTRSADLNDKVMVYGKAGVPVYLLLNMQREEATVYSVPSPQVGYEKSLTKPFGEKLYIPDPFGFALDTTGFHAPEGAAES</sequence>
<accession>A0ABU3JXI2</accession>
<name>A0ABU3JXI2_9ACTN</name>
<evidence type="ECO:0000313" key="3">
    <source>
        <dbReference type="Proteomes" id="UP001249760"/>
    </source>
</evidence>
<dbReference type="GO" id="GO:0004519">
    <property type="term" value="F:endonuclease activity"/>
    <property type="evidence" value="ECO:0007669"/>
    <property type="project" value="UniProtKB-KW"/>
</dbReference>
<reference evidence="2 3" key="1">
    <citation type="submission" date="2023-05" db="EMBL/GenBank/DDBJ databases">
        <title>Streptomyces fuscus sp. nov., a brown-black pigment producing actinomyces isolated from dry sand of Sea duck farm.</title>
        <authorList>
            <person name="Xie J."/>
            <person name="Shen N."/>
        </authorList>
    </citation>
    <scope>NUCLEOTIDE SEQUENCE [LARGE SCALE GENOMIC DNA]</scope>
    <source>
        <strain evidence="2 3">CGMCC 4.1745</strain>
    </source>
</reference>
<dbReference type="EMBL" id="JASKMA010000019">
    <property type="protein sequence ID" value="MDT6986592.1"/>
    <property type="molecule type" value="Genomic_DNA"/>
</dbReference>
<dbReference type="Proteomes" id="UP001249760">
    <property type="component" value="Unassembled WGS sequence"/>
</dbReference>
<dbReference type="InterPro" id="IPR011335">
    <property type="entry name" value="Restrct_endonuc-II-like"/>
</dbReference>
<dbReference type="InterPro" id="IPR012296">
    <property type="entry name" value="Nuclease_put_TT1808"/>
</dbReference>
<gene>
    <name evidence="2" type="ORF">QNO04_24380</name>
</gene>
<organism evidence="2 3">
    <name type="scientific">Streptomyces lusitanus</name>
    <dbReference type="NCBI Taxonomy" id="68232"/>
    <lineage>
        <taxon>Bacteria</taxon>
        <taxon>Bacillati</taxon>
        <taxon>Actinomycetota</taxon>
        <taxon>Actinomycetes</taxon>
        <taxon>Kitasatosporales</taxon>
        <taxon>Streptomycetaceae</taxon>
        <taxon>Streptomyces</taxon>
    </lineage>
</organism>
<protein>
    <submittedName>
        <fullName evidence="2">Uma2 family endonuclease</fullName>
    </submittedName>
</protein>
<proteinExistence type="predicted"/>
<dbReference type="CDD" id="cd06260">
    <property type="entry name" value="DUF820-like"/>
    <property type="match status" value="1"/>
</dbReference>
<dbReference type="InterPro" id="IPR008538">
    <property type="entry name" value="Uma2"/>
</dbReference>
<dbReference type="Pfam" id="PF05685">
    <property type="entry name" value="Uma2"/>
    <property type="match status" value="1"/>
</dbReference>
<evidence type="ECO:0000259" key="1">
    <source>
        <dbReference type="Pfam" id="PF05685"/>
    </source>
</evidence>
<comment type="caution">
    <text evidence="2">The sequence shown here is derived from an EMBL/GenBank/DDBJ whole genome shotgun (WGS) entry which is preliminary data.</text>
</comment>
<dbReference type="PANTHER" id="PTHR35400:SF3">
    <property type="entry name" value="SLL1072 PROTEIN"/>
    <property type="match status" value="1"/>
</dbReference>
<keyword evidence="2" id="KW-0255">Endonuclease</keyword>
<dbReference type="RefSeq" id="WP_394313750.1">
    <property type="nucleotide sequence ID" value="NZ_JASKMA010000019.1"/>
</dbReference>
<dbReference type="Gene3D" id="3.90.1570.10">
    <property type="entry name" value="tt1808, chain A"/>
    <property type="match status" value="1"/>
</dbReference>
<evidence type="ECO:0000313" key="2">
    <source>
        <dbReference type="EMBL" id="MDT6986592.1"/>
    </source>
</evidence>
<keyword evidence="2" id="KW-0540">Nuclease</keyword>
<dbReference type="SUPFAM" id="SSF52980">
    <property type="entry name" value="Restriction endonuclease-like"/>
    <property type="match status" value="1"/>
</dbReference>